<proteinExistence type="predicted"/>
<evidence type="ECO:0000313" key="2">
    <source>
        <dbReference type="EMBL" id="KAH3880629.1"/>
    </source>
</evidence>
<dbReference type="Proteomes" id="UP000828390">
    <property type="component" value="Unassembled WGS sequence"/>
</dbReference>
<feature type="chain" id="PRO_5039550836" evidence="1">
    <location>
        <begin position="22"/>
        <end position="128"/>
    </location>
</feature>
<evidence type="ECO:0000313" key="3">
    <source>
        <dbReference type="Proteomes" id="UP000828390"/>
    </source>
</evidence>
<evidence type="ECO:0000256" key="1">
    <source>
        <dbReference type="SAM" id="SignalP"/>
    </source>
</evidence>
<organism evidence="2 3">
    <name type="scientific">Dreissena polymorpha</name>
    <name type="common">Zebra mussel</name>
    <name type="synonym">Mytilus polymorpha</name>
    <dbReference type="NCBI Taxonomy" id="45954"/>
    <lineage>
        <taxon>Eukaryota</taxon>
        <taxon>Metazoa</taxon>
        <taxon>Spiralia</taxon>
        <taxon>Lophotrochozoa</taxon>
        <taxon>Mollusca</taxon>
        <taxon>Bivalvia</taxon>
        <taxon>Autobranchia</taxon>
        <taxon>Heteroconchia</taxon>
        <taxon>Euheterodonta</taxon>
        <taxon>Imparidentia</taxon>
        <taxon>Neoheterodontei</taxon>
        <taxon>Myida</taxon>
        <taxon>Dreissenoidea</taxon>
        <taxon>Dreissenidae</taxon>
        <taxon>Dreissena</taxon>
    </lineage>
</organism>
<reference evidence="2" key="2">
    <citation type="submission" date="2020-11" db="EMBL/GenBank/DDBJ databases">
        <authorList>
            <person name="McCartney M.A."/>
            <person name="Auch B."/>
            <person name="Kono T."/>
            <person name="Mallez S."/>
            <person name="Becker A."/>
            <person name="Gohl D.M."/>
            <person name="Silverstein K.A.T."/>
            <person name="Koren S."/>
            <person name="Bechman K.B."/>
            <person name="Herman A."/>
            <person name="Abrahante J.E."/>
            <person name="Garbe J."/>
        </authorList>
    </citation>
    <scope>NUCLEOTIDE SEQUENCE</scope>
    <source>
        <strain evidence="2">Duluth1</strain>
        <tissue evidence="2">Whole animal</tissue>
    </source>
</reference>
<dbReference type="AlphaFoldDB" id="A0A9D4MRS3"/>
<reference evidence="2" key="1">
    <citation type="journal article" date="2019" name="bioRxiv">
        <title>The Genome of the Zebra Mussel, Dreissena polymorpha: A Resource for Invasive Species Research.</title>
        <authorList>
            <person name="McCartney M.A."/>
            <person name="Auch B."/>
            <person name="Kono T."/>
            <person name="Mallez S."/>
            <person name="Zhang Y."/>
            <person name="Obille A."/>
            <person name="Becker A."/>
            <person name="Abrahante J.E."/>
            <person name="Garbe J."/>
            <person name="Badalamenti J.P."/>
            <person name="Herman A."/>
            <person name="Mangelson H."/>
            <person name="Liachko I."/>
            <person name="Sullivan S."/>
            <person name="Sone E.D."/>
            <person name="Koren S."/>
            <person name="Silverstein K.A.T."/>
            <person name="Beckman K.B."/>
            <person name="Gohl D.M."/>
        </authorList>
    </citation>
    <scope>NUCLEOTIDE SEQUENCE</scope>
    <source>
        <strain evidence="2">Duluth1</strain>
        <tissue evidence="2">Whole animal</tissue>
    </source>
</reference>
<dbReference type="EMBL" id="JAIWYP010000001">
    <property type="protein sequence ID" value="KAH3880629.1"/>
    <property type="molecule type" value="Genomic_DNA"/>
</dbReference>
<keyword evidence="1" id="KW-0732">Signal</keyword>
<gene>
    <name evidence="2" type="ORF">DPMN_004548</name>
</gene>
<comment type="caution">
    <text evidence="2">The sequence shown here is derived from an EMBL/GenBank/DDBJ whole genome shotgun (WGS) entry which is preliminary data.</text>
</comment>
<feature type="signal peptide" evidence="1">
    <location>
        <begin position="1"/>
        <end position="21"/>
    </location>
</feature>
<keyword evidence="3" id="KW-1185">Reference proteome</keyword>
<name>A0A9D4MRS3_DREPO</name>
<protein>
    <submittedName>
        <fullName evidence="2">Uncharacterized protein</fullName>
    </submittedName>
</protein>
<accession>A0A9D4MRS3</accession>
<sequence length="128" mass="14647">MANILYLLLVITIFQIYLSKGCKSGNECPTQEPYCFSAGCVKDCPEPFYKTTVNVSSPVGPVVYDYVRVWSFMAIWNPDVTYTFLIILKELQLFELEMIDDDAAMILMQYAKKKHCYIGGMFDVIGLR</sequence>